<evidence type="ECO:0000256" key="3">
    <source>
        <dbReference type="ARBA" id="ARBA00022679"/>
    </source>
</evidence>
<sequence length="262" mass="28199">MTANIHPTAFIASDVKLGAGVSIGPYAVIEGPTEVGDGCRIESHAVIYSFVRMGRNNHVCPHAVIGGLPQDLGFDPLLETYVEIGDGNVFREGVTVSRATRKGGATLIGADNYLMNNSHVAHDCRLGNNNIFASGATLGGHVQVGDRVFFGGGVMVHQFCRIGSFAILQGLAGINKDVIPFTMVGGRPGKHYRLNLVGMRRGGIDGDRLKAVSIAYRRLRNKKSLDDLPDTPELAYLRGWLTEESKRHGTLSFVDIQGRGED</sequence>
<dbReference type="Gene3D" id="2.160.10.10">
    <property type="entry name" value="Hexapeptide repeat proteins"/>
    <property type="match status" value="1"/>
</dbReference>
<name>A0A250KSF3_9GAMM</name>
<evidence type="ECO:0000259" key="6">
    <source>
        <dbReference type="Pfam" id="PF13720"/>
    </source>
</evidence>
<dbReference type="GO" id="GO:0016020">
    <property type="term" value="C:membrane"/>
    <property type="evidence" value="ECO:0007669"/>
    <property type="project" value="GOC"/>
</dbReference>
<dbReference type="NCBIfam" id="TIGR01852">
    <property type="entry name" value="lipid_A_lpxA"/>
    <property type="match status" value="1"/>
</dbReference>
<dbReference type="Pfam" id="PF00132">
    <property type="entry name" value="Hexapep"/>
    <property type="match status" value="2"/>
</dbReference>
<dbReference type="InterPro" id="IPR011004">
    <property type="entry name" value="Trimer_LpxA-like_sf"/>
</dbReference>
<reference evidence="7 8" key="1">
    <citation type="submission" date="2016-12" db="EMBL/GenBank/DDBJ databases">
        <title>Genome sequencing of Methylocaldum marinum.</title>
        <authorList>
            <person name="Takeuchi M."/>
            <person name="Kamagata Y."/>
            <person name="Hiraoka S."/>
            <person name="Oshima K."/>
            <person name="Hattori M."/>
            <person name="Iwasaki W."/>
        </authorList>
    </citation>
    <scope>NUCLEOTIDE SEQUENCE [LARGE SCALE GENOMIC DNA]</scope>
    <source>
        <strain evidence="7 8">S8</strain>
    </source>
</reference>
<evidence type="ECO:0000313" key="7">
    <source>
        <dbReference type="EMBL" id="BBA34590.1"/>
    </source>
</evidence>
<dbReference type="EMBL" id="AP017928">
    <property type="protein sequence ID" value="BBA34590.1"/>
    <property type="molecule type" value="Genomic_DNA"/>
</dbReference>
<gene>
    <name evidence="7" type="ORF">sS8_2642</name>
</gene>
<keyword evidence="5 7" id="KW-0012">Acyltransferase</keyword>
<dbReference type="InterPro" id="IPR010137">
    <property type="entry name" value="Lipid_A_LpxA"/>
</dbReference>
<dbReference type="PANTHER" id="PTHR43480">
    <property type="entry name" value="ACYL-[ACYL-CARRIER-PROTEIN]--UDP-N-ACETYLGLUCOSAMINE O-ACYLTRANSFERASE"/>
    <property type="match status" value="1"/>
</dbReference>
<dbReference type="InterPro" id="IPR001451">
    <property type="entry name" value="Hexapep"/>
</dbReference>
<organism evidence="7 8">
    <name type="scientific">Methylocaldum marinum</name>
    <dbReference type="NCBI Taxonomy" id="1432792"/>
    <lineage>
        <taxon>Bacteria</taxon>
        <taxon>Pseudomonadati</taxon>
        <taxon>Pseudomonadota</taxon>
        <taxon>Gammaproteobacteria</taxon>
        <taxon>Methylococcales</taxon>
        <taxon>Methylococcaceae</taxon>
        <taxon>Methylocaldum</taxon>
    </lineage>
</organism>
<keyword evidence="3 7" id="KW-0808">Transferase</keyword>
<proteinExistence type="predicted"/>
<dbReference type="InterPro" id="IPR029098">
    <property type="entry name" value="Acetyltransf_C"/>
</dbReference>
<dbReference type="Proteomes" id="UP000266313">
    <property type="component" value="Chromosome"/>
</dbReference>
<dbReference type="GO" id="GO:0008780">
    <property type="term" value="F:acyl-[acyl-carrier-protein]-UDP-N-acetylglucosamine O-acyltransferase activity"/>
    <property type="evidence" value="ECO:0007669"/>
    <property type="project" value="InterPro"/>
</dbReference>
<dbReference type="PIRSF" id="PIRSF000456">
    <property type="entry name" value="UDP-GlcNAc_acltr"/>
    <property type="match status" value="1"/>
</dbReference>
<dbReference type="Pfam" id="PF13720">
    <property type="entry name" value="Acetyltransf_11"/>
    <property type="match status" value="1"/>
</dbReference>
<keyword evidence="8" id="KW-1185">Reference proteome</keyword>
<keyword evidence="4" id="KW-0443">Lipid metabolism</keyword>
<feature type="domain" description="UDP N-acetylglucosamine O-acyltransferase C-terminal" evidence="6">
    <location>
        <begin position="177"/>
        <end position="227"/>
    </location>
</feature>
<keyword evidence="1" id="KW-0444">Lipid biosynthesis</keyword>
<evidence type="ECO:0000313" key="8">
    <source>
        <dbReference type="Proteomes" id="UP000266313"/>
    </source>
</evidence>
<dbReference type="RefSeq" id="WP_119629968.1">
    <property type="nucleotide sequence ID" value="NZ_AP017928.1"/>
</dbReference>
<dbReference type="SUPFAM" id="SSF51161">
    <property type="entry name" value="Trimeric LpxA-like enzymes"/>
    <property type="match status" value="1"/>
</dbReference>
<keyword evidence="2" id="KW-0441">Lipid A biosynthesis</keyword>
<dbReference type="AlphaFoldDB" id="A0A250KSF3"/>
<dbReference type="KEGG" id="mmai:sS8_2642"/>
<dbReference type="GO" id="GO:0009245">
    <property type="term" value="P:lipid A biosynthetic process"/>
    <property type="evidence" value="ECO:0007669"/>
    <property type="project" value="UniProtKB-KW"/>
</dbReference>
<dbReference type="PANTHER" id="PTHR43480:SF1">
    <property type="entry name" value="ACYL-[ACYL-CARRIER-PROTEIN]--UDP-N-ACETYLGLUCOSAMINE O-ACYLTRANSFERASE, MITOCHONDRIAL-RELATED"/>
    <property type="match status" value="1"/>
</dbReference>
<dbReference type="CDD" id="cd03351">
    <property type="entry name" value="LbH_UDP-GlcNAc_AT"/>
    <property type="match status" value="1"/>
</dbReference>
<evidence type="ECO:0000256" key="1">
    <source>
        <dbReference type="ARBA" id="ARBA00022516"/>
    </source>
</evidence>
<dbReference type="OrthoDB" id="9807278at2"/>
<accession>A0A250KSF3</accession>
<dbReference type="NCBIfam" id="NF003657">
    <property type="entry name" value="PRK05289.1"/>
    <property type="match status" value="1"/>
</dbReference>
<evidence type="ECO:0000256" key="4">
    <source>
        <dbReference type="ARBA" id="ARBA00023098"/>
    </source>
</evidence>
<evidence type="ECO:0000256" key="2">
    <source>
        <dbReference type="ARBA" id="ARBA00022556"/>
    </source>
</evidence>
<evidence type="ECO:0000256" key="5">
    <source>
        <dbReference type="ARBA" id="ARBA00023315"/>
    </source>
</evidence>
<protein>
    <submittedName>
        <fullName evidence="7">UDP-N-acetylglucosamine acyltransferase</fullName>
    </submittedName>
</protein>